<sequence length="95" mass="10864">MTALWALRQYCSVQGCIDLRHLVLLKEENEGGHHLGLSALAKTFLGITLDKDWRVRASDWEADTLSKRQELMGACLDPHNTPLRMYHSPVKYKLT</sequence>
<name>A0A5B7EH83_PORTR</name>
<comment type="caution">
    <text evidence="1">The sequence shown here is derived from an EMBL/GenBank/DDBJ whole genome shotgun (WGS) entry which is preliminary data.</text>
</comment>
<keyword evidence="2" id="KW-1185">Reference proteome</keyword>
<dbReference type="AlphaFoldDB" id="A0A5B7EH83"/>
<evidence type="ECO:0000313" key="2">
    <source>
        <dbReference type="Proteomes" id="UP000324222"/>
    </source>
</evidence>
<dbReference type="InterPro" id="IPR036397">
    <property type="entry name" value="RNaseH_sf"/>
</dbReference>
<accession>A0A5B7EH83</accession>
<dbReference type="EMBL" id="VSRR010002672">
    <property type="protein sequence ID" value="MPC32677.1"/>
    <property type="molecule type" value="Genomic_DNA"/>
</dbReference>
<dbReference type="Proteomes" id="UP000324222">
    <property type="component" value="Unassembled WGS sequence"/>
</dbReference>
<organism evidence="1 2">
    <name type="scientific">Portunus trituberculatus</name>
    <name type="common">Swimming crab</name>
    <name type="synonym">Neptunus trituberculatus</name>
    <dbReference type="NCBI Taxonomy" id="210409"/>
    <lineage>
        <taxon>Eukaryota</taxon>
        <taxon>Metazoa</taxon>
        <taxon>Ecdysozoa</taxon>
        <taxon>Arthropoda</taxon>
        <taxon>Crustacea</taxon>
        <taxon>Multicrustacea</taxon>
        <taxon>Malacostraca</taxon>
        <taxon>Eumalacostraca</taxon>
        <taxon>Eucarida</taxon>
        <taxon>Decapoda</taxon>
        <taxon>Pleocyemata</taxon>
        <taxon>Brachyura</taxon>
        <taxon>Eubrachyura</taxon>
        <taxon>Portunoidea</taxon>
        <taxon>Portunidae</taxon>
        <taxon>Portuninae</taxon>
        <taxon>Portunus</taxon>
    </lineage>
</organism>
<dbReference type="GO" id="GO:0004527">
    <property type="term" value="F:exonuclease activity"/>
    <property type="evidence" value="ECO:0007669"/>
    <property type="project" value="UniProtKB-KW"/>
</dbReference>
<gene>
    <name evidence="1" type="primary">EXD2_0</name>
    <name evidence="1" type="ORF">E2C01_026002</name>
</gene>
<dbReference type="OrthoDB" id="1920326at2759"/>
<keyword evidence="1" id="KW-0269">Exonuclease</keyword>
<dbReference type="GO" id="GO:0003676">
    <property type="term" value="F:nucleic acid binding"/>
    <property type="evidence" value="ECO:0007669"/>
    <property type="project" value="InterPro"/>
</dbReference>
<evidence type="ECO:0000313" key="1">
    <source>
        <dbReference type="EMBL" id="MPC32677.1"/>
    </source>
</evidence>
<proteinExistence type="predicted"/>
<reference evidence="1 2" key="1">
    <citation type="submission" date="2019-05" db="EMBL/GenBank/DDBJ databases">
        <title>Another draft genome of Portunus trituberculatus and its Hox gene families provides insights of decapod evolution.</title>
        <authorList>
            <person name="Jeong J.-H."/>
            <person name="Song I."/>
            <person name="Kim S."/>
            <person name="Choi T."/>
            <person name="Kim D."/>
            <person name="Ryu S."/>
            <person name="Kim W."/>
        </authorList>
    </citation>
    <scope>NUCLEOTIDE SEQUENCE [LARGE SCALE GENOMIC DNA]</scope>
    <source>
        <tissue evidence="1">Muscle</tissue>
    </source>
</reference>
<keyword evidence="1" id="KW-0378">Hydrolase</keyword>
<dbReference type="SUPFAM" id="SSF53098">
    <property type="entry name" value="Ribonuclease H-like"/>
    <property type="match status" value="1"/>
</dbReference>
<dbReference type="Gene3D" id="3.30.420.10">
    <property type="entry name" value="Ribonuclease H-like superfamily/Ribonuclease H"/>
    <property type="match status" value="1"/>
</dbReference>
<protein>
    <submittedName>
        <fullName evidence="1">Exonuclease 3'-5' domain-containing protein 2</fullName>
    </submittedName>
</protein>
<dbReference type="InterPro" id="IPR012337">
    <property type="entry name" value="RNaseH-like_sf"/>
</dbReference>
<keyword evidence="1" id="KW-0540">Nuclease</keyword>